<dbReference type="EMBL" id="KV744900">
    <property type="protein sequence ID" value="OCK82054.1"/>
    <property type="molecule type" value="Genomic_DNA"/>
</dbReference>
<name>A0A8E2JHD3_9PEZI</name>
<protein>
    <submittedName>
        <fullName evidence="2">Uncharacterized protein</fullName>
    </submittedName>
</protein>
<keyword evidence="3" id="KW-1185">Reference proteome</keyword>
<dbReference type="AlphaFoldDB" id="A0A8E2JHD3"/>
<feature type="region of interest" description="Disordered" evidence="1">
    <location>
        <begin position="62"/>
        <end position="90"/>
    </location>
</feature>
<evidence type="ECO:0000256" key="1">
    <source>
        <dbReference type="SAM" id="MobiDB-lite"/>
    </source>
</evidence>
<sequence length="269" mass="30366">MLLLECYPPAQKLTEPPYFCTYHGTDGLDIYTEPDDHDAAFVSRLGELRRLYSRFRPHRRGLEDGGRRVKNPAGDVPDTRTHPISPGKGRAVDKDELVRQTLSLDGHELFAQLCCVSNLVKIGPRSGLFRCFVEVEDGVLRVWRDWMARMAERGEAGRGSESMEQDRSGSGKGKEAVEENVNESPCLDDESILWVSSAKNTGLRLRIRERMSRRDAPILLRVDEDVPVSYEIVYDELLVRTSHLLLMLEKSSIQQDNCIGKAIVFGSFG</sequence>
<evidence type="ECO:0000313" key="3">
    <source>
        <dbReference type="Proteomes" id="UP000250266"/>
    </source>
</evidence>
<accession>A0A8E2JHD3</accession>
<evidence type="ECO:0000313" key="2">
    <source>
        <dbReference type="EMBL" id="OCK82054.1"/>
    </source>
</evidence>
<organism evidence="2 3">
    <name type="scientific">Lepidopterella palustris CBS 459.81</name>
    <dbReference type="NCBI Taxonomy" id="1314670"/>
    <lineage>
        <taxon>Eukaryota</taxon>
        <taxon>Fungi</taxon>
        <taxon>Dikarya</taxon>
        <taxon>Ascomycota</taxon>
        <taxon>Pezizomycotina</taxon>
        <taxon>Dothideomycetes</taxon>
        <taxon>Pleosporomycetidae</taxon>
        <taxon>Mytilinidiales</taxon>
        <taxon>Argynnaceae</taxon>
        <taxon>Lepidopterella</taxon>
    </lineage>
</organism>
<gene>
    <name evidence="2" type="ORF">K432DRAFT_441878</name>
</gene>
<feature type="compositionally biased region" description="Basic and acidic residues" evidence="1">
    <location>
        <begin position="164"/>
        <end position="177"/>
    </location>
</feature>
<dbReference type="Proteomes" id="UP000250266">
    <property type="component" value="Unassembled WGS sequence"/>
</dbReference>
<feature type="region of interest" description="Disordered" evidence="1">
    <location>
        <begin position="154"/>
        <end position="183"/>
    </location>
</feature>
<proteinExistence type="predicted"/>
<reference evidence="2 3" key="1">
    <citation type="journal article" date="2016" name="Nat. Commun.">
        <title>Ectomycorrhizal ecology is imprinted in the genome of the dominant symbiotic fungus Cenococcum geophilum.</title>
        <authorList>
            <consortium name="DOE Joint Genome Institute"/>
            <person name="Peter M."/>
            <person name="Kohler A."/>
            <person name="Ohm R.A."/>
            <person name="Kuo A."/>
            <person name="Krutzmann J."/>
            <person name="Morin E."/>
            <person name="Arend M."/>
            <person name="Barry K.W."/>
            <person name="Binder M."/>
            <person name="Choi C."/>
            <person name="Clum A."/>
            <person name="Copeland A."/>
            <person name="Grisel N."/>
            <person name="Haridas S."/>
            <person name="Kipfer T."/>
            <person name="LaButti K."/>
            <person name="Lindquist E."/>
            <person name="Lipzen A."/>
            <person name="Maire R."/>
            <person name="Meier B."/>
            <person name="Mihaltcheva S."/>
            <person name="Molinier V."/>
            <person name="Murat C."/>
            <person name="Poggeler S."/>
            <person name="Quandt C.A."/>
            <person name="Sperisen C."/>
            <person name="Tritt A."/>
            <person name="Tisserant E."/>
            <person name="Crous P.W."/>
            <person name="Henrissat B."/>
            <person name="Nehls U."/>
            <person name="Egli S."/>
            <person name="Spatafora J.W."/>
            <person name="Grigoriev I.V."/>
            <person name="Martin F.M."/>
        </authorList>
    </citation>
    <scope>NUCLEOTIDE SEQUENCE [LARGE SCALE GENOMIC DNA]</scope>
    <source>
        <strain evidence="2 3">CBS 459.81</strain>
    </source>
</reference>
<dbReference type="OrthoDB" id="9981546at2759"/>